<sequence length="336" mass="37869">MEALIDLQSVCKDYYLAGETEGIAQWCKQLIKPTYVPFQALSSIDFRVKAGAAVGFIGPNGAGKSSLIKILCGIQKPSSGTVRVLGFDPSRRERAFLKQIGVVFGHKTSLWWDLPVKISLNTYKEIYNINDDDYRTRLVELTEALNLSKVLHKPVRNLSLGERVKCELTLNLLHAPKLIFLDEPTVGLDVTSKYEIRRYLNYKRKEDDLSVFLTSHDLGDIESCCDDAIIIDKGRIRFDGSMRELSANFKANIKLTVSTQDPAWSERGLLEFKEIIGRFSNISVLNDGAHQATYLVPKASLSSIFEMFREGVYDLEVSPVDFENNVVNLFKTWSGE</sequence>
<dbReference type="Gene3D" id="3.40.50.300">
    <property type="entry name" value="P-loop containing nucleotide triphosphate hydrolases"/>
    <property type="match status" value="1"/>
</dbReference>
<name>A0A4P7PAR8_9PSED</name>
<protein>
    <submittedName>
        <fullName evidence="7">ATP-binding cassette domain-containing protein</fullName>
    </submittedName>
</protein>
<evidence type="ECO:0000313" key="7">
    <source>
        <dbReference type="EMBL" id="QBZ87508.1"/>
    </source>
</evidence>
<dbReference type="Pfam" id="PF00005">
    <property type="entry name" value="ABC_tran"/>
    <property type="match status" value="1"/>
</dbReference>
<keyword evidence="5 7" id="KW-0067">ATP-binding</keyword>
<evidence type="ECO:0000256" key="2">
    <source>
        <dbReference type="ARBA" id="ARBA00022448"/>
    </source>
</evidence>
<dbReference type="KEGG" id="pvk:EPZ47_01880"/>
<dbReference type="SMART" id="SM00382">
    <property type="entry name" value="AAA"/>
    <property type="match status" value="1"/>
</dbReference>
<organism evidence="7 8">
    <name type="scientific">Pseudomonas viciae</name>
    <dbReference type="NCBI Taxonomy" id="2505979"/>
    <lineage>
        <taxon>Bacteria</taxon>
        <taxon>Pseudomonadati</taxon>
        <taxon>Pseudomonadota</taxon>
        <taxon>Gammaproteobacteria</taxon>
        <taxon>Pseudomonadales</taxon>
        <taxon>Pseudomonadaceae</taxon>
        <taxon>Pseudomonas</taxon>
    </lineage>
</organism>
<dbReference type="InterPro" id="IPR050763">
    <property type="entry name" value="ABC_transporter_ATP-binding"/>
</dbReference>
<evidence type="ECO:0000256" key="3">
    <source>
        <dbReference type="ARBA" id="ARBA00022458"/>
    </source>
</evidence>
<evidence type="ECO:0000259" key="6">
    <source>
        <dbReference type="PROSITE" id="PS50893"/>
    </source>
</evidence>
<dbReference type="PANTHER" id="PTHR42711">
    <property type="entry name" value="ABC TRANSPORTER ATP-BINDING PROTEIN"/>
    <property type="match status" value="1"/>
</dbReference>
<accession>A0A4P7PAR8</accession>
<dbReference type="PANTHER" id="PTHR42711:SF5">
    <property type="entry name" value="ABC TRANSPORTER ATP-BINDING PROTEIN NATA"/>
    <property type="match status" value="1"/>
</dbReference>
<evidence type="ECO:0000313" key="8">
    <source>
        <dbReference type="Proteomes" id="UP000296468"/>
    </source>
</evidence>
<feature type="domain" description="ABC transporter" evidence="6">
    <location>
        <begin position="5"/>
        <end position="258"/>
    </location>
</feature>
<dbReference type="EMBL" id="CP035088">
    <property type="protein sequence ID" value="QBZ87508.1"/>
    <property type="molecule type" value="Genomic_DNA"/>
</dbReference>
<evidence type="ECO:0000256" key="4">
    <source>
        <dbReference type="ARBA" id="ARBA00022741"/>
    </source>
</evidence>
<dbReference type="InterPro" id="IPR003593">
    <property type="entry name" value="AAA+_ATPase"/>
</dbReference>
<dbReference type="PROSITE" id="PS50893">
    <property type="entry name" value="ABC_TRANSPORTER_2"/>
    <property type="match status" value="1"/>
</dbReference>
<evidence type="ECO:0000256" key="1">
    <source>
        <dbReference type="ARBA" id="ARBA00005417"/>
    </source>
</evidence>
<dbReference type="GO" id="GO:0016887">
    <property type="term" value="F:ATP hydrolysis activity"/>
    <property type="evidence" value="ECO:0007669"/>
    <property type="project" value="InterPro"/>
</dbReference>
<dbReference type="OrthoDB" id="9778870at2"/>
<dbReference type="RefSeq" id="WP_135843282.1">
    <property type="nucleotide sequence ID" value="NZ_CP035088.1"/>
</dbReference>
<keyword evidence="2" id="KW-0813">Transport</keyword>
<keyword evidence="3" id="KW-0536">Nodulation</keyword>
<comment type="similarity">
    <text evidence="1">Belongs to the ABC transporter superfamily.</text>
</comment>
<dbReference type="InterPro" id="IPR003439">
    <property type="entry name" value="ABC_transporter-like_ATP-bd"/>
</dbReference>
<dbReference type="SUPFAM" id="SSF52540">
    <property type="entry name" value="P-loop containing nucleoside triphosphate hydrolases"/>
    <property type="match status" value="1"/>
</dbReference>
<dbReference type="GO" id="GO:0005524">
    <property type="term" value="F:ATP binding"/>
    <property type="evidence" value="ECO:0007669"/>
    <property type="project" value="UniProtKB-KW"/>
</dbReference>
<gene>
    <name evidence="7" type="ORF">EPZ47_01880</name>
</gene>
<keyword evidence="4" id="KW-0547">Nucleotide-binding</keyword>
<dbReference type="AlphaFoldDB" id="A0A4P7PAR8"/>
<dbReference type="InterPro" id="IPR027417">
    <property type="entry name" value="P-loop_NTPase"/>
</dbReference>
<dbReference type="Proteomes" id="UP000296468">
    <property type="component" value="Chromosome"/>
</dbReference>
<evidence type="ECO:0000256" key="5">
    <source>
        <dbReference type="ARBA" id="ARBA00022840"/>
    </source>
</evidence>
<proteinExistence type="inferred from homology"/>
<reference evidence="7 8" key="1">
    <citation type="journal article" date="2019" name="Front. Microbiol.">
        <title>In silico and Genetic Analyses of Cyclic Lipopeptide Synthetic Gene Clusters in Pseudomonas sp. 11K1.</title>
        <authorList>
            <person name="Zhao H."/>
            <person name="Liu Y.P."/>
            <person name="Zhang L.Q."/>
        </authorList>
    </citation>
    <scope>NUCLEOTIDE SEQUENCE [LARGE SCALE GENOMIC DNA]</scope>
    <source>
        <strain evidence="7 8">11K1</strain>
    </source>
</reference>